<feature type="binding site" evidence="14">
    <location>
        <begin position="59"/>
        <end position="62"/>
    </location>
    <ligand>
        <name>GTP</name>
        <dbReference type="ChEBI" id="CHEBI:37565"/>
        <label>1</label>
    </ligand>
</feature>
<keyword evidence="15" id="KW-0460">Magnesium</keyword>
<feature type="transmembrane region" description="Helical" evidence="16">
    <location>
        <begin position="682"/>
        <end position="704"/>
    </location>
</feature>
<dbReference type="Pfam" id="PF07670">
    <property type="entry name" value="Gate"/>
    <property type="match status" value="2"/>
</dbReference>
<dbReference type="Pfam" id="PF17910">
    <property type="entry name" value="FeoB_Cyto"/>
    <property type="match status" value="1"/>
</dbReference>
<keyword evidence="11 14" id="KW-0342">GTP-binding</keyword>
<dbReference type="SUPFAM" id="SSF52540">
    <property type="entry name" value="P-loop containing nucleoside triphosphate hydrolases"/>
    <property type="match status" value="1"/>
</dbReference>
<comment type="subcellular location">
    <subcellularLocation>
        <location evidence="1 16">Cell inner membrane</location>
        <topology evidence="1 16">Multi-pass membrane protein</topology>
    </subcellularLocation>
</comment>
<dbReference type="Pfam" id="PF02421">
    <property type="entry name" value="FeoB_N"/>
    <property type="match status" value="1"/>
</dbReference>
<dbReference type="CDD" id="cd01879">
    <property type="entry name" value="FeoB"/>
    <property type="match status" value="1"/>
</dbReference>
<comment type="function">
    <text evidence="16">Probable transporter of a GTP-driven Fe(2+) uptake system.</text>
</comment>
<evidence type="ECO:0000256" key="11">
    <source>
        <dbReference type="ARBA" id="ARBA00023134"/>
    </source>
</evidence>
<accession>A0A3P3XRB9</accession>
<keyword evidence="6 16" id="KW-0812">Transmembrane</keyword>
<evidence type="ECO:0000256" key="13">
    <source>
        <dbReference type="NCBIfam" id="TIGR00437"/>
    </source>
</evidence>
<feature type="binding site" evidence="15">
    <location>
        <position position="24"/>
    </location>
    <ligand>
        <name>Mg(2+)</name>
        <dbReference type="ChEBI" id="CHEBI:18420"/>
        <label>2</label>
    </ligand>
</feature>
<evidence type="ECO:0000256" key="2">
    <source>
        <dbReference type="ARBA" id="ARBA00022448"/>
    </source>
</evidence>
<dbReference type="InterPro" id="IPR003373">
    <property type="entry name" value="Fe2_transport_prot-B"/>
</dbReference>
<dbReference type="Gene3D" id="3.40.50.300">
    <property type="entry name" value="P-loop containing nucleotide triphosphate hydrolases"/>
    <property type="match status" value="1"/>
</dbReference>
<keyword evidence="12 16" id="KW-0472">Membrane</keyword>
<protein>
    <recommendedName>
        <fullName evidence="13 16">Ferrous iron transport protein B</fullName>
    </recommendedName>
</protein>
<keyword evidence="4 16" id="KW-0410">Iron transport</keyword>
<keyword evidence="15" id="KW-0479">Metal-binding</keyword>
<feature type="binding site" evidence="14">
    <location>
        <begin position="13"/>
        <end position="20"/>
    </location>
    <ligand>
        <name>GTP</name>
        <dbReference type="ChEBI" id="CHEBI:37565"/>
        <label>1</label>
    </ligand>
</feature>
<comment type="similarity">
    <text evidence="16">Belongs to the TRAFAC class TrmE-Era-EngA-EngB-Septin-like GTPase superfamily. FeoB GTPase (TC 9.A.8) family.</text>
</comment>
<dbReference type="PANTHER" id="PTHR43185:SF1">
    <property type="entry name" value="FE(2+) TRANSPORTER FEOB"/>
    <property type="match status" value="1"/>
</dbReference>
<dbReference type="AlphaFoldDB" id="A0A3P3XRB9"/>
<keyword evidence="8 16" id="KW-1133">Transmembrane helix</keyword>
<feature type="binding site" evidence="15">
    <location>
        <position position="25"/>
    </location>
    <ligand>
        <name>Mg(2+)</name>
        <dbReference type="ChEBI" id="CHEBI:18420"/>
        <label>2</label>
    </ligand>
</feature>
<evidence type="ECO:0000313" key="18">
    <source>
        <dbReference type="EMBL" id="SLM18609.1"/>
    </source>
</evidence>
<feature type="transmembrane region" description="Helical" evidence="16">
    <location>
        <begin position="459"/>
        <end position="478"/>
    </location>
</feature>
<dbReference type="EMBL" id="FWDO01000005">
    <property type="protein sequence ID" value="SLM18609.1"/>
    <property type="molecule type" value="Genomic_DNA"/>
</dbReference>
<dbReference type="PROSITE" id="PS51711">
    <property type="entry name" value="G_FEOB"/>
    <property type="match status" value="1"/>
</dbReference>
<dbReference type="InterPro" id="IPR011642">
    <property type="entry name" value="Gate_dom"/>
</dbReference>
<feature type="transmembrane region" description="Helical" evidence="16">
    <location>
        <begin position="653"/>
        <end position="676"/>
    </location>
</feature>
<evidence type="ECO:0000256" key="15">
    <source>
        <dbReference type="PIRSR" id="PIRSR603373-2"/>
    </source>
</evidence>
<gene>
    <name evidence="18" type="primary">feoB</name>
    <name evidence="18" type="ORF">SPIRO4BDMA_50124</name>
</gene>
<dbReference type="FunFam" id="3.40.50.300:FF:000426">
    <property type="entry name" value="Ferrous iron transport protein B"/>
    <property type="match status" value="1"/>
</dbReference>
<evidence type="ECO:0000256" key="4">
    <source>
        <dbReference type="ARBA" id="ARBA00022496"/>
    </source>
</evidence>
<dbReference type="NCBIfam" id="TIGR00437">
    <property type="entry name" value="feoB"/>
    <property type="match status" value="1"/>
</dbReference>
<evidence type="ECO:0000256" key="10">
    <source>
        <dbReference type="ARBA" id="ARBA00023065"/>
    </source>
</evidence>
<evidence type="ECO:0000256" key="8">
    <source>
        <dbReference type="ARBA" id="ARBA00022989"/>
    </source>
</evidence>
<dbReference type="InterPro" id="IPR030389">
    <property type="entry name" value="G_FEOB_dom"/>
</dbReference>
<evidence type="ECO:0000256" key="9">
    <source>
        <dbReference type="ARBA" id="ARBA00023004"/>
    </source>
</evidence>
<evidence type="ECO:0000256" key="3">
    <source>
        <dbReference type="ARBA" id="ARBA00022475"/>
    </source>
</evidence>
<feature type="domain" description="FeoB-type G" evidence="17">
    <location>
        <begin position="6"/>
        <end position="168"/>
    </location>
</feature>
<dbReference type="GO" id="GO:0005525">
    <property type="term" value="F:GTP binding"/>
    <property type="evidence" value="ECO:0007669"/>
    <property type="project" value="UniProtKB-KW"/>
</dbReference>
<dbReference type="InterPro" id="IPR041069">
    <property type="entry name" value="FeoB_Cyto"/>
</dbReference>
<keyword evidence="5" id="KW-0997">Cell inner membrane</keyword>
<keyword evidence="3" id="KW-1003">Cell membrane</keyword>
<dbReference type="InterPro" id="IPR006073">
    <property type="entry name" value="GTP-bd"/>
</dbReference>
<reference evidence="18" key="1">
    <citation type="submission" date="2017-02" db="EMBL/GenBank/DDBJ databases">
        <authorList>
            <person name="Regsiter A."/>
            <person name="William W."/>
        </authorList>
    </citation>
    <scope>NUCLEOTIDE SEQUENCE</scope>
    <source>
        <strain evidence="18">BdmA 4</strain>
    </source>
</reference>
<keyword evidence="2 16" id="KW-0813">Transport</keyword>
<evidence type="ECO:0000256" key="1">
    <source>
        <dbReference type="ARBA" id="ARBA00004429"/>
    </source>
</evidence>
<proteinExistence type="inferred from homology"/>
<dbReference type="GO" id="GO:0046872">
    <property type="term" value="F:metal ion binding"/>
    <property type="evidence" value="ECO:0007669"/>
    <property type="project" value="UniProtKB-KW"/>
</dbReference>
<keyword evidence="7 14" id="KW-0547">Nucleotide-binding</keyword>
<dbReference type="Pfam" id="PF07664">
    <property type="entry name" value="FeoB_C"/>
    <property type="match status" value="1"/>
</dbReference>
<feature type="transmembrane region" description="Helical" evidence="16">
    <location>
        <begin position="287"/>
        <end position="306"/>
    </location>
</feature>
<keyword evidence="9 16" id="KW-0408">Iron</keyword>
<evidence type="ECO:0000256" key="6">
    <source>
        <dbReference type="ARBA" id="ARBA00022692"/>
    </source>
</evidence>
<comment type="caution">
    <text evidence="16">Lacks conserved residue(s) required for the propagation of feature annotation.</text>
</comment>
<evidence type="ECO:0000256" key="16">
    <source>
        <dbReference type="RuleBase" id="RU362098"/>
    </source>
</evidence>
<feature type="binding site" evidence="14">
    <location>
        <begin position="119"/>
        <end position="122"/>
    </location>
    <ligand>
        <name>GTP</name>
        <dbReference type="ChEBI" id="CHEBI:37565"/>
        <label>1</label>
    </ligand>
</feature>
<feature type="transmembrane region" description="Helical" evidence="16">
    <location>
        <begin position="426"/>
        <end position="447"/>
    </location>
</feature>
<evidence type="ECO:0000256" key="14">
    <source>
        <dbReference type="PIRSR" id="PIRSR603373-1"/>
    </source>
</evidence>
<dbReference type="InterPro" id="IPR011640">
    <property type="entry name" value="Fe2_transport_prot_B_C"/>
</dbReference>
<feature type="binding site" evidence="14">
    <location>
        <begin position="38"/>
        <end position="42"/>
    </location>
    <ligand>
        <name>GTP</name>
        <dbReference type="ChEBI" id="CHEBI:37565"/>
        <label>1</label>
    </ligand>
</feature>
<dbReference type="PRINTS" id="PR00326">
    <property type="entry name" value="GTP1OBG"/>
</dbReference>
<dbReference type="InterPro" id="IPR050860">
    <property type="entry name" value="FeoB_GTPase"/>
</dbReference>
<keyword evidence="10" id="KW-0406">Ion transport</keyword>
<dbReference type="GO" id="GO:0005886">
    <property type="term" value="C:plasma membrane"/>
    <property type="evidence" value="ECO:0007669"/>
    <property type="project" value="UniProtKB-SubCell"/>
</dbReference>
<evidence type="ECO:0000256" key="12">
    <source>
        <dbReference type="ARBA" id="ARBA00023136"/>
    </source>
</evidence>
<dbReference type="GO" id="GO:0015093">
    <property type="term" value="F:ferrous iron transmembrane transporter activity"/>
    <property type="evidence" value="ECO:0007669"/>
    <property type="project" value="UniProtKB-UniRule"/>
</dbReference>
<sequence length="710" mass="78035">MQDTRALTIALAGNPNAGKTSIFNALTGAHHKVGNYPGVTVEKREGSLEFQGWNIHIVDLPGTYSLTAYSLDEVVARDFVLNEKPDIIVDVLDSTNLERNLYLLLQLIELGLPVVAALNMSDEAAEKGIVIDHTILSKTLGVPMVPTVGSRGEGARELLETVISTFEAHTLPRMPSYGADIEAHIAALVELLKEDKDFAAAYSPRWMAIKLIEKDPDARKRIEHHARAAKIHAALEAAWHWITLHYGNDAEIILSEQRYGYIHGAVSEAIHRKRLRGISLTERIDRFVMHPIVGLPLFFFIIWAIFKLTFVVGEYPVAWLEQLFGYLEAVVQHSTLPAMIQDLLINGIIHGVGGVLSFVPLIVILFFCISVLEDTGYIARAAFLTDHFLHTIGLHGQSFMPLMLGFGCSVPAIMATRTLKSPKERIATILAIPFISCGGKLPIYVLLAGTFFPKNASTVVMLMYAAGLVLSILSTFFLRRTVLRGESMPFVMELPPYRMPTLKGVLWHVWEKTWSYVRKAGTIILAVSVLMWIITSYPKAKGIEEFASGAQASVAEALPELSDAAITARVEVLVRQYQLEHSIAGQIGKIIEPVIAPIGFNWKIGIALIPGFTAKELVVSTLGVLYGAPVDESGESPSLRQSLREAPDWSPRIALALMAFILVMPPCFASLATIRAEAGNKWLAFQVAYSLVLAWLISFLVSMLGRAAGM</sequence>
<dbReference type="InterPro" id="IPR027417">
    <property type="entry name" value="P-loop_NTPase"/>
</dbReference>
<feature type="transmembrane region" description="Helical" evidence="16">
    <location>
        <begin position="392"/>
        <end position="414"/>
    </location>
</feature>
<evidence type="ECO:0000256" key="5">
    <source>
        <dbReference type="ARBA" id="ARBA00022519"/>
    </source>
</evidence>
<evidence type="ECO:0000256" key="7">
    <source>
        <dbReference type="ARBA" id="ARBA00022741"/>
    </source>
</evidence>
<organism evidence="18">
    <name type="scientific">uncultured spirochete</name>
    <dbReference type="NCBI Taxonomy" id="156406"/>
    <lineage>
        <taxon>Bacteria</taxon>
        <taxon>Pseudomonadati</taxon>
        <taxon>Spirochaetota</taxon>
        <taxon>Spirochaetia</taxon>
        <taxon>Spirochaetales</taxon>
        <taxon>environmental samples</taxon>
    </lineage>
</organism>
<feature type="binding site" evidence="15">
    <location>
        <position position="28"/>
    </location>
    <ligand>
        <name>Mg(2+)</name>
        <dbReference type="ChEBI" id="CHEBI:18420"/>
        <label>2</label>
    </ligand>
</feature>
<dbReference type="PANTHER" id="PTHR43185">
    <property type="entry name" value="FERROUS IRON TRANSPORT PROTEIN B"/>
    <property type="match status" value="1"/>
</dbReference>
<evidence type="ECO:0000259" key="17">
    <source>
        <dbReference type="PROSITE" id="PS51711"/>
    </source>
</evidence>
<feature type="binding site" evidence="15">
    <location>
        <position position="27"/>
    </location>
    <ligand>
        <name>Mg(2+)</name>
        <dbReference type="ChEBI" id="CHEBI:18420"/>
        <label>2</label>
    </ligand>
</feature>
<feature type="transmembrane region" description="Helical" evidence="16">
    <location>
        <begin position="343"/>
        <end position="372"/>
    </location>
</feature>
<dbReference type="Gene3D" id="1.10.287.1770">
    <property type="match status" value="1"/>
</dbReference>
<name>A0A3P3XRB9_9SPIR</name>